<reference evidence="1 2" key="1">
    <citation type="submission" date="2016-06" db="EMBL/GenBank/DDBJ databases">
        <authorList>
            <person name="Kjaerup R.B."/>
            <person name="Dalgaard T.S."/>
            <person name="Juul-Madsen H.R."/>
        </authorList>
    </citation>
    <scope>NUCLEOTIDE SEQUENCE [LARGE SCALE GENOMIC DNA]</scope>
</reference>
<dbReference type="Proteomes" id="UP000215127">
    <property type="component" value="Chromosome 1"/>
</dbReference>
<evidence type="ECO:0000313" key="2">
    <source>
        <dbReference type="Proteomes" id="UP000215127"/>
    </source>
</evidence>
<dbReference type="AlphaFoldDB" id="A0A1X7RDH9"/>
<accession>A0A1X7RDH9</accession>
<name>A0A1X7RDH9_ZYMT9</name>
<keyword evidence="2" id="KW-1185">Reference proteome</keyword>
<protein>
    <submittedName>
        <fullName evidence="1">Uncharacterized protein</fullName>
    </submittedName>
</protein>
<proteinExistence type="predicted"/>
<organism evidence="1 2">
    <name type="scientific">Zymoseptoria tritici (strain ST99CH_3D7)</name>
    <dbReference type="NCBI Taxonomy" id="1276538"/>
    <lineage>
        <taxon>Eukaryota</taxon>
        <taxon>Fungi</taxon>
        <taxon>Dikarya</taxon>
        <taxon>Ascomycota</taxon>
        <taxon>Pezizomycotina</taxon>
        <taxon>Dothideomycetes</taxon>
        <taxon>Dothideomycetidae</taxon>
        <taxon>Mycosphaerellales</taxon>
        <taxon>Mycosphaerellaceae</taxon>
        <taxon>Zymoseptoria</taxon>
    </lineage>
</organism>
<dbReference type="EMBL" id="LT853692">
    <property type="protein sequence ID" value="SMQ45479.1"/>
    <property type="molecule type" value="Genomic_DNA"/>
</dbReference>
<gene>
    <name evidence="1" type="ORF">ZT3D7_G623</name>
</gene>
<evidence type="ECO:0000313" key="1">
    <source>
        <dbReference type="EMBL" id="SMQ45479.1"/>
    </source>
</evidence>
<sequence>MTDALLQANQNAAANLSSAVADAETRADTRIVRELDGLKEGTLPLALFNDLWRTDWMLQRLSASPPRRIKTSGVGRLNTIRNSPRNFPVSKWPPGAFDPNADPDVLDASTHPRHVLSRSVLRPDKSKPEFGWLKFDSSVRGHVKNGIADFFPMKTGQATLQFSENKPSSERLERPIEVSCDDDYSSKYPKPNTAVLYSMQGLQALSYGDPIVACDR</sequence>